<proteinExistence type="predicted"/>
<gene>
    <name evidence="2" type="ORF">ACFOJE_10405</name>
</gene>
<sequence length="76" mass="8148">MYRCALVLSLGLLSAPLLAATKPCEELREEIEVKIQAAGVTTYTLEVVPAEEVTDPGMVVGSCDGGTRKIVYQRHG</sequence>
<feature type="signal peptide" evidence="1">
    <location>
        <begin position="1"/>
        <end position="19"/>
    </location>
</feature>
<keyword evidence="1" id="KW-0732">Signal</keyword>
<evidence type="ECO:0000256" key="1">
    <source>
        <dbReference type="SAM" id="SignalP"/>
    </source>
</evidence>
<feature type="chain" id="PRO_5046358886" evidence="1">
    <location>
        <begin position="20"/>
        <end position="76"/>
    </location>
</feature>
<evidence type="ECO:0000313" key="2">
    <source>
        <dbReference type="EMBL" id="MFC2972620.1"/>
    </source>
</evidence>
<reference evidence="3" key="1">
    <citation type="journal article" date="2019" name="Int. J. Syst. Evol. Microbiol.">
        <title>The Global Catalogue of Microorganisms (GCM) 10K type strain sequencing project: providing services to taxonomists for standard genome sequencing and annotation.</title>
        <authorList>
            <consortium name="The Broad Institute Genomics Platform"/>
            <consortium name="The Broad Institute Genome Sequencing Center for Infectious Disease"/>
            <person name="Wu L."/>
            <person name="Ma J."/>
        </authorList>
    </citation>
    <scope>NUCLEOTIDE SEQUENCE [LARGE SCALE GENOMIC DNA]</scope>
    <source>
        <strain evidence="3">KCTC 62195</strain>
    </source>
</reference>
<dbReference type="RefSeq" id="WP_377814264.1">
    <property type="nucleotide sequence ID" value="NZ_JBHRSJ010000017.1"/>
</dbReference>
<comment type="caution">
    <text evidence="2">The sequence shown here is derived from an EMBL/GenBank/DDBJ whole genome shotgun (WGS) entry which is preliminary data.</text>
</comment>
<name>A0ABV7ATK4_9GAMM</name>
<evidence type="ECO:0000313" key="3">
    <source>
        <dbReference type="Proteomes" id="UP001595457"/>
    </source>
</evidence>
<dbReference type="EMBL" id="JBHRSJ010000017">
    <property type="protein sequence ID" value="MFC2972620.1"/>
    <property type="molecule type" value="Genomic_DNA"/>
</dbReference>
<dbReference type="Pfam" id="PF06649">
    <property type="entry name" value="DUF1161"/>
    <property type="match status" value="1"/>
</dbReference>
<protein>
    <submittedName>
        <fullName evidence="2">DUF1161 domain-containing protein</fullName>
    </submittedName>
</protein>
<dbReference type="InterPro" id="IPR010595">
    <property type="entry name" value="DUF1161"/>
</dbReference>
<organism evidence="2 3">
    <name type="scientific">Azotobacter bryophylli</name>
    <dbReference type="NCBI Taxonomy" id="1986537"/>
    <lineage>
        <taxon>Bacteria</taxon>
        <taxon>Pseudomonadati</taxon>
        <taxon>Pseudomonadota</taxon>
        <taxon>Gammaproteobacteria</taxon>
        <taxon>Pseudomonadales</taxon>
        <taxon>Pseudomonadaceae</taxon>
        <taxon>Azotobacter</taxon>
    </lineage>
</organism>
<dbReference type="Proteomes" id="UP001595457">
    <property type="component" value="Unassembled WGS sequence"/>
</dbReference>
<keyword evidence="3" id="KW-1185">Reference proteome</keyword>
<accession>A0ABV7ATK4</accession>